<dbReference type="Proteomes" id="UP000293289">
    <property type="component" value="Unassembled WGS sequence"/>
</dbReference>
<dbReference type="PANTHER" id="PTHR34473">
    <property type="entry name" value="UPF0699 TRANSMEMBRANE PROTEIN YDBS"/>
    <property type="match status" value="1"/>
</dbReference>
<feature type="compositionally biased region" description="Basic and acidic residues" evidence="1">
    <location>
        <begin position="1"/>
        <end position="12"/>
    </location>
</feature>
<evidence type="ECO:0000313" key="4">
    <source>
        <dbReference type="EMBL" id="RZS64344.1"/>
    </source>
</evidence>
<protein>
    <recommendedName>
        <fullName evidence="3">YdbS-like PH domain-containing protein</fullName>
    </recommendedName>
</protein>
<dbReference type="EMBL" id="SGWY01000003">
    <property type="protein sequence ID" value="RZS64344.1"/>
    <property type="molecule type" value="Genomic_DNA"/>
</dbReference>
<evidence type="ECO:0000313" key="5">
    <source>
        <dbReference type="Proteomes" id="UP000293289"/>
    </source>
</evidence>
<accession>A0A4Q7M944</accession>
<dbReference type="OrthoDB" id="7364633at2"/>
<comment type="caution">
    <text evidence="4">The sequence shown here is derived from an EMBL/GenBank/DDBJ whole genome shotgun (WGS) entry which is preliminary data.</text>
</comment>
<dbReference type="Pfam" id="PF03703">
    <property type="entry name" value="bPH_2"/>
    <property type="match status" value="1"/>
</dbReference>
<name>A0A4Q7M944_9MICO</name>
<keyword evidence="2" id="KW-0472">Membrane</keyword>
<evidence type="ECO:0000256" key="2">
    <source>
        <dbReference type="SAM" id="Phobius"/>
    </source>
</evidence>
<feature type="domain" description="YdbS-like PH" evidence="3">
    <location>
        <begin position="148"/>
        <end position="225"/>
    </location>
</feature>
<organism evidence="4 5">
    <name type="scientific">Agromyces ramosus</name>
    <dbReference type="NCBI Taxonomy" id="33879"/>
    <lineage>
        <taxon>Bacteria</taxon>
        <taxon>Bacillati</taxon>
        <taxon>Actinomycetota</taxon>
        <taxon>Actinomycetes</taxon>
        <taxon>Micrococcales</taxon>
        <taxon>Microbacteriaceae</taxon>
        <taxon>Agromyces</taxon>
    </lineage>
</organism>
<keyword evidence="5" id="KW-1185">Reference proteome</keyword>
<feature type="transmembrane region" description="Helical" evidence="2">
    <location>
        <begin position="95"/>
        <end position="118"/>
    </location>
</feature>
<feature type="compositionally biased region" description="Pro residues" evidence="1">
    <location>
        <begin position="31"/>
        <end position="55"/>
    </location>
</feature>
<dbReference type="InterPro" id="IPR005182">
    <property type="entry name" value="YdbS-like_PH"/>
</dbReference>
<keyword evidence="2" id="KW-1133">Transmembrane helix</keyword>
<sequence length="236" mass="24614">MPELRDDAHGTEHGTPVEPAAHVGDASAPVVPAPPAPAAPAPAPPAPTAPAPAPPAALGAERPAATPLAATPLVAEPAATAPADTGWLRVSPKYIVVEVVGSLIGMVVFVGAFLVAYALWGQWWALWGAIAIGVVSLVGIAFEPRRVRSIGYRLREDDLLFRRGIMFQRQVAVPYGRMQLVDITRGPVARALGLADLKFVTAAASTAVTVPGLPMEEADRLRDELVALAETRRAGL</sequence>
<evidence type="ECO:0000259" key="3">
    <source>
        <dbReference type="Pfam" id="PF03703"/>
    </source>
</evidence>
<dbReference type="AlphaFoldDB" id="A0A4Q7M944"/>
<evidence type="ECO:0000256" key="1">
    <source>
        <dbReference type="SAM" id="MobiDB-lite"/>
    </source>
</evidence>
<gene>
    <name evidence="4" type="ORF">EV187_2725</name>
</gene>
<proteinExistence type="predicted"/>
<reference evidence="4 5" key="1">
    <citation type="submission" date="2019-02" db="EMBL/GenBank/DDBJ databases">
        <title>Genomic Encyclopedia of Type Strains, Phase IV (KMG-IV): sequencing the most valuable type-strain genomes for metagenomic binning, comparative biology and taxonomic classification.</title>
        <authorList>
            <person name="Goeker M."/>
        </authorList>
    </citation>
    <scope>NUCLEOTIDE SEQUENCE [LARGE SCALE GENOMIC DNA]</scope>
    <source>
        <strain evidence="4 5">DSM 43045</strain>
    </source>
</reference>
<feature type="region of interest" description="Disordered" evidence="1">
    <location>
        <begin position="1"/>
        <end position="61"/>
    </location>
</feature>
<feature type="transmembrane region" description="Helical" evidence="2">
    <location>
        <begin position="124"/>
        <end position="142"/>
    </location>
</feature>
<keyword evidence="2" id="KW-0812">Transmembrane</keyword>
<dbReference type="PANTHER" id="PTHR34473:SF3">
    <property type="entry name" value="TRANSMEMBRANE PROTEIN-RELATED"/>
    <property type="match status" value="1"/>
</dbReference>